<keyword evidence="4" id="KW-0808">Transferase</keyword>
<feature type="coiled-coil region" evidence="7">
    <location>
        <begin position="335"/>
        <end position="362"/>
    </location>
</feature>
<dbReference type="Gene3D" id="2.30.30.40">
    <property type="entry name" value="SH3 Domains"/>
    <property type="match status" value="1"/>
</dbReference>
<dbReference type="InterPro" id="IPR002545">
    <property type="entry name" value="CheW-lke_dom"/>
</dbReference>
<dbReference type="InterPro" id="IPR004358">
    <property type="entry name" value="Sig_transdc_His_kin-like_C"/>
</dbReference>
<dbReference type="InterPro" id="IPR036641">
    <property type="entry name" value="HPT_dom_sf"/>
</dbReference>
<dbReference type="EMBL" id="AP025591">
    <property type="protein sequence ID" value="BDG05885.1"/>
    <property type="molecule type" value="Genomic_DNA"/>
</dbReference>
<dbReference type="InterPro" id="IPR036097">
    <property type="entry name" value="HisK_dim/P_sf"/>
</dbReference>
<evidence type="ECO:0000259" key="10">
    <source>
        <dbReference type="PROSITE" id="PS50851"/>
    </source>
</evidence>
<dbReference type="Pfam" id="PF02518">
    <property type="entry name" value="HATPase_c"/>
    <property type="match status" value="1"/>
</dbReference>
<dbReference type="InterPro" id="IPR036061">
    <property type="entry name" value="CheW-like_dom_sf"/>
</dbReference>
<dbReference type="Pfam" id="PF02895">
    <property type="entry name" value="H-kinase_dim"/>
    <property type="match status" value="1"/>
</dbReference>
<keyword evidence="3 6" id="KW-0597">Phosphoprotein</keyword>
<feature type="domain" description="Histidine kinase" evidence="9">
    <location>
        <begin position="337"/>
        <end position="547"/>
    </location>
</feature>
<evidence type="ECO:0000256" key="5">
    <source>
        <dbReference type="ARBA" id="ARBA00022777"/>
    </source>
</evidence>
<dbReference type="PROSITE" id="PS50851">
    <property type="entry name" value="CHEW"/>
    <property type="match status" value="1"/>
</dbReference>
<feature type="region of interest" description="Disordered" evidence="8">
    <location>
        <begin position="237"/>
        <end position="287"/>
    </location>
</feature>
<feature type="modified residue" description="Phosphohistidine" evidence="6">
    <location>
        <position position="51"/>
    </location>
</feature>
<organism evidence="12 13">
    <name type="scientific">Anaeromyxobacter oryzae</name>
    <dbReference type="NCBI Taxonomy" id="2918170"/>
    <lineage>
        <taxon>Bacteria</taxon>
        <taxon>Pseudomonadati</taxon>
        <taxon>Myxococcota</taxon>
        <taxon>Myxococcia</taxon>
        <taxon>Myxococcales</taxon>
        <taxon>Cystobacterineae</taxon>
        <taxon>Anaeromyxobacteraceae</taxon>
        <taxon>Anaeromyxobacter</taxon>
    </lineage>
</organism>
<evidence type="ECO:0000256" key="8">
    <source>
        <dbReference type="SAM" id="MobiDB-lite"/>
    </source>
</evidence>
<dbReference type="SUPFAM" id="SSF47226">
    <property type="entry name" value="Histidine-containing phosphotransfer domain, HPT domain"/>
    <property type="match status" value="1"/>
</dbReference>
<evidence type="ECO:0000256" key="1">
    <source>
        <dbReference type="ARBA" id="ARBA00000085"/>
    </source>
</evidence>
<dbReference type="EC" id="2.7.13.3" evidence="2"/>
<dbReference type="PROSITE" id="PS50894">
    <property type="entry name" value="HPT"/>
    <property type="match status" value="1"/>
</dbReference>
<protein>
    <recommendedName>
        <fullName evidence="2">histidine kinase</fullName>
        <ecNumber evidence="2">2.7.13.3</ecNumber>
    </recommendedName>
</protein>
<dbReference type="Gene3D" id="1.10.287.560">
    <property type="entry name" value="Histidine kinase CheA-like, homodimeric domain"/>
    <property type="match status" value="1"/>
</dbReference>
<dbReference type="InterPro" id="IPR008207">
    <property type="entry name" value="Sig_transdc_His_kin_Hpt_dom"/>
</dbReference>
<evidence type="ECO:0000256" key="4">
    <source>
        <dbReference type="ARBA" id="ARBA00022679"/>
    </source>
</evidence>
<dbReference type="SMART" id="SM00387">
    <property type="entry name" value="HATPase_c"/>
    <property type="match status" value="1"/>
</dbReference>
<dbReference type="Pfam" id="PF01584">
    <property type="entry name" value="CheW"/>
    <property type="match status" value="1"/>
</dbReference>
<dbReference type="CDD" id="cd16916">
    <property type="entry name" value="HATPase_CheA-like"/>
    <property type="match status" value="1"/>
</dbReference>
<dbReference type="SMART" id="SM00260">
    <property type="entry name" value="CheW"/>
    <property type="match status" value="1"/>
</dbReference>
<evidence type="ECO:0000313" key="13">
    <source>
        <dbReference type="Proteomes" id="UP001162891"/>
    </source>
</evidence>
<feature type="domain" description="CheW-like" evidence="10">
    <location>
        <begin position="549"/>
        <end position="682"/>
    </location>
</feature>
<dbReference type="InterPro" id="IPR004105">
    <property type="entry name" value="CheA-like_dim"/>
</dbReference>
<keyword evidence="5" id="KW-0418">Kinase</keyword>
<evidence type="ECO:0000256" key="2">
    <source>
        <dbReference type="ARBA" id="ARBA00012438"/>
    </source>
</evidence>
<dbReference type="PANTHER" id="PTHR43395">
    <property type="entry name" value="SENSOR HISTIDINE KINASE CHEA"/>
    <property type="match status" value="1"/>
</dbReference>
<evidence type="ECO:0000259" key="11">
    <source>
        <dbReference type="PROSITE" id="PS50894"/>
    </source>
</evidence>
<dbReference type="SUPFAM" id="SSF55874">
    <property type="entry name" value="ATPase domain of HSP90 chaperone/DNA topoisomerase II/histidine kinase"/>
    <property type="match status" value="1"/>
</dbReference>
<dbReference type="Pfam" id="PF01627">
    <property type="entry name" value="Hpt"/>
    <property type="match status" value="1"/>
</dbReference>
<keyword evidence="13" id="KW-1185">Reference proteome</keyword>
<proteinExistence type="predicted"/>
<evidence type="ECO:0000313" key="12">
    <source>
        <dbReference type="EMBL" id="BDG05885.1"/>
    </source>
</evidence>
<dbReference type="SUPFAM" id="SSF50341">
    <property type="entry name" value="CheW-like"/>
    <property type="match status" value="1"/>
</dbReference>
<dbReference type="SUPFAM" id="SSF47384">
    <property type="entry name" value="Homodimeric domain of signal transducing histidine kinase"/>
    <property type="match status" value="1"/>
</dbReference>
<dbReference type="SMART" id="SM00073">
    <property type="entry name" value="HPT"/>
    <property type="match status" value="1"/>
</dbReference>
<evidence type="ECO:0000256" key="3">
    <source>
        <dbReference type="ARBA" id="ARBA00022553"/>
    </source>
</evidence>
<evidence type="ECO:0000256" key="6">
    <source>
        <dbReference type="PROSITE-ProRule" id="PRU00110"/>
    </source>
</evidence>
<reference evidence="13" key="1">
    <citation type="journal article" date="2022" name="Int. J. Syst. Evol. Microbiol.">
        <title>Anaeromyxobacter oryzae sp. nov., Anaeromyxobacter diazotrophicus sp. nov. and Anaeromyxobacter paludicola sp. nov., isolated from paddy soils.</title>
        <authorList>
            <person name="Itoh H."/>
            <person name="Xu Z."/>
            <person name="Mise K."/>
            <person name="Masuda Y."/>
            <person name="Ushijima N."/>
            <person name="Hayakawa C."/>
            <person name="Shiratori Y."/>
            <person name="Senoo K."/>
        </authorList>
    </citation>
    <scope>NUCLEOTIDE SEQUENCE [LARGE SCALE GENOMIC DNA]</scope>
    <source>
        <strain evidence="13">Red232</strain>
    </source>
</reference>
<dbReference type="Gene3D" id="3.30.565.10">
    <property type="entry name" value="Histidine kinase-like ATPase, C-terminal domain"/>
    <property type="match status" value="1"/>
</dbReference>
<evidence type="ECO:0000259" key="9">
    <source>
        <dbReference type="PROSITE" id="PS50109"/>
    </source>
</evidence>
<name>A0ABM7X274_9BACT</name>
<evidence type="ECO:0000256" key="7">
    <source>
        <dbReference type="SAM" id="Coils"/>
    </source>
</evidence>
<sequence>MVDRTDKALTEFVSEAQETIDLLGRDLMRLDRSGLDEPDPDLLNAVFRAAHSLKGISSMFGVERMARLAHALEDVLDDARLGRRTLERGALDLLLEAPEVFSRIIAEEAAGAAPRTTDAADRLTDRLRARERAPAVVAGDPLETLALAPAVRAVLTEYEEHRLRTSVQRGLALWRIKIAFDLGAFDRELSALNARLKRVGEVVSTLPSSDARDPQTIAFELLFASREPADAIRHEAGAGAGLEPVARRDGADAGPASDARPHWAASVGGLSPVSPAPEAPADEGASLRSASQAVRVDIRKLDRLMNVVGELVLVKSTLLSLAERHKAEGGDPALGAELQRANRALERRLEELQAGILEVRMVPLEQVFDKLARMVRKIAREVGKEVDFEVTGGDVELDKLIVEDLSDPLMHLIRNAIDHGVEPPDVRERAGKRRAGTVRLAASQKGNHVSIVVEDDGGGMDEDRIREVAVQRGLATADAVRELSRREVTNLIFVPGFSTARQVTNLSGRGVGMDVVKNNIAALSGIIEIQTERGRGTRFEITLPVTLAIVRALIVAVAGRTYAVPLNSVLEILEVRASEVRTLSTREVISLRGSTLPLVRLGRFFALPGARTPDAFFVVVVGLAQERLGVAVDELVGQQDIVVKPLGPVLHGIRGIAGATDLGNRRTVLVLDVGAIIEDVVEGDGLRDAGPAAPAARA</sequence>
<dbReference type="Gene3D" id="1.20.120.160">
    <property type="entry name" value="HPT domain"/>
    <property type="match status" value="1"/>
</dbReference>
<feature type="domain" description="HPt" evidence="11">
    <location>
        <begin position="1"/>
        <end position="108"/>
    </location>
</feature>
<dbReference type="InterPro" id="IPR036890">
    <property type="entry name" value="HATPase_C_sf"/>
</dbReference>
<dbReference type="InterPro" id="IPR005467">
    <property type="entry name" value="His_kinase_dom"/>
</dbReference>
<dbReference type="CDD" id="cd00088">
    <property type="entry name" value="HPT"/>
    <property type="match status" value="1"/>
</dbReference>
<gene>
    <name evidence="12" type="primary">cheA40H</name>
    <name evidence="12" type="ORF">AMOR_48810</name>
</gene>
<dbReference type="InterPro" id="IPR037006">
    <property type="entry name" value="CheA-like_homodim_sf"/>
</dbReference>
<dbReference type="RefSeq" id="WP_248355081.1">
    <property type="nucleotide sequence ID" value="NZ_AP025591.1"/>
</dbReference>
<dbReference type="SMART" id="SM01231">
    <property type="entry name" value="H-kinase_dim"/>
    <property type="match status" value="1"/>
</dbReference>
<dbReference type="PRINTS" id="PR00344">
    <property type="entry name" value="BCTRLSENSOR"/>
</dbReference>
<dbReference type="InterPro" id="IPR051315">
    <property type="entry name" value="Bact_Chemotaxis_CheA"/>
</dbReference>
<accession>A0ABM7X274</accession>
<dbReference type="InterPro" id="IPR003594">
    <property type="entry name" value="HATPase_dom"/>
</dbReference>
<dbReference type="PANTHER" id="PTHR43395:SF1">
    <property type="entry name" value="CHEMOTAXIS PROTEIN CHEA"/>
    <property type="match status" value="1"/>
</dbReference>
<dbReference type="Proteomes" id="UP001162891">
    <property type="component" value="Chromosome"/>
</dbReference>
<dbReference type="CDD" id="cd00731">
    <property type="entry name" value="CheA_reg"/>
    <property type="match status" value="1"/>
</dbReference>
<keyword evidence="7" id="KW-0175">Coiled coil</keyword>
<dbReference type="PROSITE" id="PS50109">
    <property type="entry name" value="HIS_KIN"/>
    <property type="match status" value="1"/>
</dbReference>
<comment type="catalytic activity">
    <reaction evidence="1">
        <text>ATP + protein L-histidine = ADP + protein N-phospho-L-histidine.</text>
        <dbReference type="EC" id="2.7.13.3"/>
    </reaction>
</comment>